<dbReference type="PANTHER" id="PTHR44758:SF1">
    <property type="entry name" value="NAD(P) TRANSHYDROGENASE SUBUNIT BETA"/>
    <property type="match status" value="1"/>
</dbReference>
<dbReference type="KEGG" id="bxb:DR64_7921"/>
<dbReference type="PATRIC" id="fig|266265.5.peg.8286"/>
<evidence type="ECO:0000256" key="4">
    <source>
        <dbReference type="ARBA" id="ARBA00012943"/>
    </source>
</evidence>
<evidence type="ECO:0000256" key="1">
    <source>
        <dbReference type="ARBA" id="ARBA00003943"/>
    </source>
</evidence>
<dbReference type="EMBL" id="CP000272">
    <property type="protein sequence ID" value="ABE36426.1"/>
    <property type="molecule type" value="Genomic_DNA"/>
</dbReference>
<feature type="transmembrane region" description="Helical" evidence="16">
    <location>
        <begin position="69"/>
        <end position="89"/>
    </location>
</feature>
<dbReference type="InterPro" id="IPR034300">
    <property type="entry name" value="PNTB-like"/>
</dbReference>
<keyword evidence="19" id="KW-1185">Reference proteome</keyword>
<feature type="transmembrane region" description="Helical" evidence="16">
    <location>
        <begin position="254"/>
        <end position="273"/>
    </location>
</feature>
<feature type="transmembrane region" description="Helical" evidence="16">
    <location>
        <begin position="203"/>
        <end position="222"/>
    </location>
</feature>
<evidence type="ECO:0000256" key="15">
    <source>
        <dbReference type="PIRNR" id="PIRNR000204"/>
    </source>
</evidence>
<dbReference type="GO" id="GO:0050661">
    <property type="term" value="F:NADP binding"/>
    <property type="evidence" value="ECO:0007669"/>
    <property type="project" value="InterPro"/>
</dbReference>
<dbReference type="GO" id="GO:0008750">
    <property type="term" value="F:proton-translocating NAD(P)+ transhydrogenase activity"/>
    <property type="evidence" value="ECO:0007669"/>
    <property type="project" value="UniProtKB-EC"/>
</dbReference>
<keyword evidence="18" id="KW-0560">Oxidoreductase</keyword>
<keyword evidence="8 16" id="KW-0812">Transmembrane</keyword>
<comment type="catalytic activity">
    <reaction evidence="14 15">
        <text>NAD(+) + NADPH + H(+)(in) = NADH + NADP(+) + H(+)(out)</text>
        <dbReference type="Rhea" id="RHEA:47992"/>
        <dbReference type="ChEBI" id="CHEBI:15378"/>
        <dbReference type="ChEBI" id="CHEBI:57540"/>
        <dbReference type="ChEBI" id="CHEBI:57783"/>
        <dbReference type="ChEBI" id="CHEBI:57945"/>
        <dbReference type="ChEBI" id="CHEBI:58349"/>
        <dbReference type="EC" id="7.1.1.1"/>
    </reaction>
</comment>
<dbReference type="OrthoDB" id="9763786at2"/>
<evidence type="ECO:0000259" key="17">
    <source>
        <dbReference type="Pfam" id="PF02233"/>
    </source>
</evidence>
<comment type="function">
    <text evidence="1 15">The transhydrogenation between NADH and NADP is coupled to respiration and ATP hydrolysis and functions as a proton pump across the membrane.</text>
</comment>
<evidence type="ECO:0000256" key="3">
    <source>
        <dbReference type="ARBA" id="ARBA00007919"/>
    </source>
</evidence>
<gene>
    <name evidence="18" type="ORF">Bxe_C0526</name>
</gene>
<evidence type="ECO:0000256" key="5">
    <source>
        <dbReference type="ARBA" id="ARBA00014581"/>
    </source>
</evidence>
<keyword evidence="10 15" id="KW-1278">Translocase</keyword>
<evidence type="ECO:0000256" key="2">
    <source>
        <dbReference type="ARBA" id="ARBA00004429"/>
    </source>
</evidence>
<accession>Q13HL3</accession>
<organism evidence="18 19">
    <name type="scientific">Paraburkholderia xenovorans (strain LB400)</name>
    <dbReference type="NCBI Taxonomy" id="266265"/>
    <lineage>
        <taxon>Bacteria</taxon>
        <taxon>Pseudomonadati</taxon>
        <taxon>Pseudomonadota</taxon>
        <taxon>Betaproteobacteria</taxon>
        <taxon>Burkholderiales</taxon>
        <taxon>Burkholderiaceae</taxon>
        <taxon>Paraburkholderia</taxon>
    </lineage>
</organism>
<dbReference type="PANTHER" id="PTHR44758">
    <property type="entry name" value="NAD(P) TRANSHYDROGENASE SUBUNIT BETA"/>
    <property type="match status" value="1"/>
</dbReference>
<feature type="transmembrane region" description="Helical" evidence="16">
    <location>
        <begin position="174"/>
        <end position="191"/>
    </location>
</feature>
<dbReference type="Gene3D" id="3.40.50.1220">
    <property type="entry name" value="TPP-binding domain"/>
    <property type="match status" value="1"/>
</dbReference>
<dbReference type="SUPFAM" id="SSF52467">
    <property type="entry name" value="DHS-like NAD/FAD-binding domain"/>
    <property type="match status" value="1"/>
</dbReference>
<protein>
    <recommendedName>
        <fullName evidence="5 15">NAD(P) transhydrogenase subunit beta</fullName>
        <ecNumber evidence="4 15">7.1.1.1</ecNumber>
    </recommendedName>
    <alternativeName>
        <fullName evidence="15">Nicotinamide nucleotide transhydrogenase subunit beta</fullName>
    </alternativeName>
</protein>
<evidence type="ECO:0000256" key="16">
    <source>
        <dbReference type="SAM" id="Phobius"/>
    </source>
</evidence>
<feature type="transmembrane region" description="Helical" evidence="16">
    <location>
        <begin position="101"/>
        <end position="121"/>
    </location>
</feature>
<dbReference type="KEGG" id="bxe:Bxe_C0526"/>
<comment type="similarity">
    <text evidence="3 15">Belongs to the PNT beta subunit family.</text>
</comment>
<dbReference type="AlphaFoldDB" id="Q13HL3"/>
<dbReference type="PIRSF" id="PIRSF000204">
    <property type="entry name" value="PNTB"/>
    <property type="match status" value="1"/>
</dbReference>
<evidence type="ECO:0000256" key="8">
    <source>
        <dbReference type="ARBA" id="ARBA00022692"/>
    </source>
</evidence>
<dbReference type="Pfam" id="PF02233">
    <property type="entry name" value="PNTB"/>
    <property type="match status" value="1"/>
</dbReference>
<evidence type="ECO:0000256" key="7">
    <source>
        <dbReference type="ARBA" id="ARBA00022519"/>
    </source>
</evidence>
<dbReference type="eggNOG" id="COG1282">
    <property type="taxonomic scope" value="Bacteria"/>
</dbReference>
<dbReference type="GO" id="GO:0016491">
    <property type="term" value="F:oxidoreductase activity"/>
    <property type="evidence" value="ECO:0007669"/>
    <property type="project" value="UniProtKB-KW"/>
</dbReference>
<feature type="domain" description="NADP transhydrogenase beta-like" evidence="17">
    <location>
        <begin position="12"/>
        <end position="472"/>
    </location>
</feature>
<comment type="subcellular location">
    <subcellularLocation>
        <location evidence="2">Cell inner membrane</location>
        <topology evidence="2">Multi-pass membrane protein</topology>
    </subcellularLocation>
</comment>
<feature type="transmembrane region" description="Helical" evidence="16">
    <location>
        <begin position="133"/>
        <end position="153"/>
    </location>
</feature>
<proteinExistence type="inferred from homology"/>
<keyword evidence="11 16" id="KW-1133">Transmembrane helix</keyword>
<feature type="transmembrane region" description="Helical" evidence="16">
    <location>
        <begin position="229"/>
        <end position="248"/>
    </location>
</feature>
<dbReference type="InterPro" id="IPR029035">
    <property type="entry name" value="DHS-like_NAD/FAD-binding_dom"/>
</dbReference>
<evidence type="ECO:0000256" key="14">
    <source>
        <dbReference type="ARBA" id="ARBA00048202"/>
    </source>
</evidence>
<dbReference type="STRING" id="266265.Bxe_C0526"/>
<evidence type="ECO:0000256" key="11">
    <source>
        <dbReference type="ARBA" id="ARBA00022989"/>
    </source>
</evidence>
<feature type="transmembrane region" description="Helical" evidence="16">
    <location>
        <begin position="6"/>
        <end position="25"/>
    </location>
</feature>
<keyword evidence="9 15" id="KW-0521">NADP</keyword>
<keyword evidence="7 15" id="KW-0997">Cell inner membrane</keyword>
<dbReference type="RefSeq" id="WP_011493682.1">
    <property type="nucleotide sequence ID" value="NC_007953.1"/>
</dbReference>
<evidence type="ECO:0000256" key="13">
    <source>
        <dbReference type="ARBA" id="ARBA00023136"/>
    </source>
</evidence>
<sequence length="483" mass="49592">MLTLLPQLGIGIADLAAAFLFLYGLHRMSSPVTAPSGIFVAGIGMAVAVLASFLYAFGVDAAARPDLPVNLVLALVALAIGGGVAWWGGRKVAMTAMPQMVAIYNGMGGGAAGAIAAVELFGNKARGVTELVATLAGAFIGAVSLSGSLIAWAKLDGVINKPVRVKGQQVFNGLVLLATVAVGACIVVASLDQRALILAMPAWIYVFFGCALAVGILMTLPIGGADMPVVISIFNAFTGLAVGIEGYVLQNPALMIAGMVVGAAGMLLTLLMAKAMNRSVSNVVFTNFGEVASRKQGKIKGSLKPVQPGDAGIAMRYAASVIIVPGYGLAVSQGQGKLFEFVKLLQAGGVSVKFAVHPVAGRMPGQMDVLLAEAGVPYDMIFQLEDINEQFASTDVALVIGANDVVNPAARTDKSSVIFGMPILDADKAKQVFVIKRGEGNGYAGIVNALFYADTCSMVYGDAQGVLVKMIEAVRGLGLPAVA</sequence>
<evidence type="ECO:0000313" key="19">
    <source>
        <dbReference type="Proteomes" id="UP000001817"/>
    </source>
</evidence>
<dbReference type="Proteomes" id="UP000001817">
    <property type="component" value="Chromosome 3"/>
</dbReference>
<feature type="transmembrane region" description="Helical" evidence="16">
    <location>
        <begin position="37"/>
        <end position="57"/>
    </location>
</feature>
<keyword evidence="13 15" id="KW-0472">Membrane</keyword>
<dbReference type="GO" id="GO:0005886">
    <property type="term" value="C:plasma membrane"/>
    <property type="evidence" value="ECO:0007669"/>
    <property type="project" value="UniProtKB-SubCell"/>
</dbReference>
<name>Q13HL3_PARXL</name>
<evidence type="ECO:0000256" key="6">
    <source>
        <dbReference type="ARBA" id="ARBA00022475"/>
    </source>
</evidence>
<keyword evidence="6 15" id="KW-1003">Cell membrane</keyword>
<evidence type="ECO:0000313" key="18">
    <source>
        <dbReference type="EMBL" id="ABE36426.1"/>
    </source>
</evidence>
<dbReference type="InterPro" id="IPR012136">
    <property type="entry name" value="NADH_DH_b"/>
</dbReference>
<evidence type="ECO:0000256" key="12">
    <source>
        <dbReference type="ARBA" id="ARBA00023027"/>
    </source>
</evidence>
<evidence type="ECO:0000256" key="10">
    <source>
        <dbReference type="ARBA" id="ARBA00022967"/>
    </source>
</evidence>
<reference evidence="18 19" key="1">
    <citation type="journal article" date="2006" name="Proc. Natl. Acad. Sci. U.S.A.">
        <title>Burkholderia xenovorans LB400 harbors a multi-replicon, 9.73-Mbp genome shaped for versatility.</title>
        <authorList>
            <person name="Chain P.S."/>
            <person name="Denef V.J."/>
            <person name="Konstantinidis K.T."/>
            <person name="Vergez L.M."/>
            <person name="Agullo L."/>
            <person name="Reyes V.L."/>
            <person name="Hauser L."/>
            <person name="Cordova M."/>
            <person name="Gomez L."/>
            <person name="Gonzalez M."/>
            <person name="Land M."/>
            <person name="Lao V."/>
            <person name="Larimer F."/>
            <person name="LiPuma J.J."/>
            <person name="Mahenthiralingam E."/>
            <person name="Malfatti S.A."/>
            <person name="Marx C.J."/>
            <person name="Parnell J.J."/>
            <person name="Ramette A."/>
            <person name="Richardson P."/>
            <person name="Seeger M."/>
            <person name="Smith D."/>
            <person name="Spilker T."/>
            <person name="Sul W.J."/>
            <person name="Tsoi T.V."/>
            <person name="Ulrich L.E."/>
            <person name="Zhulin I.B."/>
            <person name="Tiedje J.M."/>
        </authorList>
    </citation>
    <scope>NUCLEOTIDE SEQUENCE [LARGE SCALE GENOMIC DNA]</scope>
    <source>
        <strain evidence="18 19">LB400</strain>
    </source>
</reference>
<dbReference type="EC" id="7.1.1.1" evidence="4 15"/>
<evidence type="ECO:0000256" key="9">
    <source>
        <dbReference type="ARBA" id="ARBA00022857"/>
    </source>
</evidence>
<keyword evidence="12 15" id="KW-0520">NAD</keyword>